<dbReference type="Proteomes" id="UP000799770">
    <property type="component" value="Unassembled WGS sequence"/>
</dbReference>
<accession>A0A6A5YI78</accession>
<organism evidence="2 3">
    <name type="scientific">Lophiotrema nucula</name>
    <dbReference type="NCBI Taxonomy" id="690887"/>
    <lineage>
        <taxon>Eukaryota</taxon>
        <taxon>Fungi</taxon>
        <taxon>Dikarya</taxon>
        <taxon>Ascomycota</taxon>
        <taxon>Pezizomycotina</taxon>
        <taxon>Dothideomycetes</taxon>
        <taxon>Pleosporomycetidae</taxon>
        <taxon>Pleosporales</taxon>
        <taxon>Lophiotremataceae</taxon>
        <taxon>Lophiotrema</taxon>
    </lineage>
</organism>
<sequence length="259" mass="28513">MEIIEDDKTALAPLVARLSDLVGPLQQVVIAGLQDPVARTRMRNNDEWQLINVVASLSTLTKLLWKPDQLCEIKGADARVEDEAVQGSGIGVEQSIDSVKQGERPGRFPTVEAVYCGATTRDDDDGIPSERIRAIGRKAHKAPLRLTGSRPIRETQRQSANCCLLTVAGGKALPKARRKALRKARRKAARSHREAKRNQSQHDIESRNSSNDEHNVDTASTPAFRKSSSQAHARRSPPRSSRTWQTARKSVGGKAPRSH</sequence>
<dbReference type="AlphaFoldDB" id="A0A6A5YI78"/>
<name>A0A6A5YI78_9PLEO</name>
<feature type="region of interest" description="Disordered" evidence="1">
    <location>
        <begin position="173"/>
        <end position="259"/>
    </location>
</feature>
<evidence type="ECO:0000256" key="1">
    <source>
        <dbReference type="SAM" id="MobiDB-lite"/>
    </source>
</evidence>
<gene>
    <name evidence="2" type="ORF">BDV96DRAFT_339128</name>
</gene>
<evidence type="ECO:0000313" key="3">
    <source>
        <dbReference type="Proteomes" id="UP000799770"/>
    </source>
</evidence>
<feature type="compositionally biased region" description="Basic residues" evidence="1">
    <location>
        <begin position="174"/>
        <end position="195"/>
    </location>
</feature>
<proteinExistence type="predicted"/>
<keyword evidence="3" id="KW-1185">Reference proteome</keyword>
<protein>
    <submittedName>
        <fullName evidence="2">Uncharacterized protein</fullName>
    </submittedName>
</protein>
<dbReference type="EMBL" id="ML977367">
    <property type="protein sequence ID" value="KAF2106027.1"/>
    <property type="molecule type" value="Genomic_DNA"/>
</dbReference>
<feature type="compositionally biased region" description="Basic and acidic residues" evidence="1">
    <location>
        <begin position="196"/>
        <end position="216"/>
    </location>
</feature>
<reference evidence="2" key="1">
    <citation type="journal article" date="2020" name="Stud. Mycol.">
        <title>101 Dothideomycetes genomes: a test case for predicting lifestyles and emergence of pathogens.</title>
        <authorList>
            <person name="Haridas S."/>
            <person name="Albert R."/>
            <person name="Binder M."/>
            <person name="Bloem J."/>
            <person name="Labutti K."/>
            <person name="Salamov A."/>
            <person name="Andreopoulos B."/>
            <person name="Baker S."/>
            <person name="Barry K."/>
            <person name="Bills G."/>
            <person name="Bluhm B."/>
            <person name="Cannon C."/>
            <person name="Castanera R."/>
            <person name="Culley D."/>
            <person name="Daum C."/>
            <person name="Ezra D."/>
            <person name="Gonzalez J."/>
            <person name="Henrissat B."/>
            <person name="Kuo A."/>
            <person name="Liang C."/>
            <person name="Lipzen A."/>
            <person name="Lutzoni F."/>
            <person name="Magnuson J."/>
            <person name="Mondo S."/>
            <person name="Nolan M."/>
            <person name="Ohm R."/>
            <person name="Pangilinan J."/>
            <person name="Park H.-J."/>
            <person name="Ramirez L."/>
            <person name="Alfaro M."/>
            <person name="Sun H."/>
            <person name="Tritt A."/>
            <person name="Yoshinaga Y."/>
            <person name="Zwiers L.-H."/>
            <person name="Turgeon B."/>
            <person name="Goodwin S."/>
            <person name="Spatafora J."/>
            <person name="Crous P."/>
            <person name="Grigoriev I."/>
        </authorList>
    </citation>
    <scope>NUCLEOTIDE SEQUENCE</scope>
    <source>
        <strain evidence="2">CBS 627.86</strain>
    </source>
</reference>
<evidence type="ECO:0000313" key="2">
    <source>
        <dbReference type="EMBL" id="KAF2106027.1"/>
    </source>
</evidence>